<evidence type="ECO:0000313" key="2">
    <source>
        <dbReference type="EMBL" id="KAG9066749.1"/>
    </source>
</evidence>
<evidence type="ECO:0000256" key="1">
    <source>
        <dbReference type="SAM" id="Phobius"/>
    </source>
</evidence>
<accession>A0A9P7XVN6</accession>
<keyword evidence="1" id="KW-0472">Membrane</keyword>
<dbReference type="AlphaFoldDB" id="A0A9P7XVN6"/>
<organism evidence="2 3">
    <name type="scientific">Linnemannia hyalina</name>
    <dbReference type="NCBI Taxonomy" id="64524"/>
    <lineage>
        <taxon>Eukaryota</taxon>
        <taxon>Fungi</taxon>
        <taxon>Fungi incertae sedis</taxon>
        <taxon>Mucoromycota</taxon>
        <taxon>Mortierellomycotina</taxon>
        <taxon>Mortierellomycetes</taxon>
        <taxon>Mortierellales</taxon>
        <taxon>Mortierellaceae</taxon>
        <taxon>Linnemannia</taxon>
    </lineage>
</organism>
<comment type="caution">
    <text evidence="2">The sequence shown here is derived from an EMBL/GenBank/DDBJ whole genome shotgun (WGS) entry which is preliminary data.</text>
</comment>
<dbReference type="EMBL" id="JAHRHY010000009">
    <property type="protein sequence ID" value="KAG9066749.1"/>
    <property type="molecule type" value="Genomic_DNA"/>
</dbReference>
<feature type="transmembrane region" description="Helical" evidence="1">
    <location>
        <begin position="102"/>
        <end position="123"/>
    </location>
</feature>
<dbReference type="Proteomes" id="UP000707451">
    <property type="component" value="Unassembled WGS sequence"/>
</dbReference>
<protein>
    <submittedName>
        <fullName evidence="2">Uncharacterized protein</fullName>
    </submittedName>
</protein>
<keyword evidence="3" id="KW-1185">Reference proteome</keyword>
<evidence type="ECO:0000313" key="3">
    <source>
        <dbReference type="Proteomes" id="UP000707451"/>
    </source>
</evidence>
<sequence>MRISFSGPAKCSLIFESLKYCPCPTCDPWTTLETHPFKDDFQRTYGIIDLEGYDRVVSFKVCWDHQMLMSLNAYPDRQTARASDLDLFVCGWKRNTRWTDNVVLVGNMCVVTVEVFYIIAALASPPTSPPTFVAPPSPPSPTITFPRRGPQMLVVDHHYYDTVIKVEVNDRYNQQPEAIKVEVGDFYQPRITLSHISISMPILPVPQKREIDCA</sequence>
<name>A0A9P7XVN6_9FUNG</name>
<gene>
    <name evidence="2" type="ORF">KI688_012659</name>
</gene>
<keyword evidence="1" id="KW-0812">Transmembrane</keyword>
<reference evidence="2" key="1">
    <citation type="submission" date="2021-06" db="EMBL/GenBank/DDBJ databases">
        <title>Genome Sequence of Mortierella hyaline Strain SCG-10, a Cold-Adapted, Nitrate-Reducing Fungus Isolated from Soil in Minnesota, USA.</title>
        <authorList>
            <person name="Aldossari N."/>
        </authorList>
    </citation>
    <scope>NUCLEOTIDE SEQUENCE</scope>
    <source>
        <strain evidence="2">SCG-10</strain>
    </source>
</reference>
<keyword evidence="1" id="KW-1133">Transmembrane helix</keyword>
<dbReference type="OrthoDB" id="2423379at2759"/>
<proteinExistence type="predicted"/>